<sequence>MTTTRREMLRLGLGGSTLLACGTTVPTFLARSAHALADGPRRGADGRILVVIQLDGGNDGLNTVVPHGDDIYHKSRPKLALKSENLKPIDEHVGLHPSLSDFAKLREDGRLAIVQSVGYPNPNRSHSESMAIWQTARLNPGRENPGWLARAIDASPAAPGGDAPALHIATEALPQSLRGGQQHVPSLATIEQFRRRLGVPRSDGADEQRAALDRIANQGGSVENPLLQFVARSTVVSYASSARLENVLRDDDAAKYPDTYVLAKRLRLVARLIRSGLSTPIYYAQLGGFDTHAEQLNRHSGLLRELSRSVQAFLTDLDRSGDGDRVAVLVFSEFGRRLRENASAGTDHGTSAPVFLLGRAVQGGLHGPYPDLAHLKGDDPEYAIDFRRVYATVLGRWLKLPAEAALGEHFEPLPLFRS</sequence>
<reference evidence="1" key="1">
    <citation type="submission" date="2024-05" db="EMBL/GenBank/DDBJ databases">
        <title>Planctomycetes of the genus Singulisphaera possess chitinolytic capabilities.</title>
        <authorList>
            <person name="Ivanova A."/>
        </authorList>
    </citation>
    <scope>NUCLEOTIDE SEQUENCE</scope>
    <source>
        <strain evidence="1">Ch08T</strain>
    </source>
</reference>
<dbReference type="PANTHER" id="PTHR43737:SF1">
    <property type="entry name" value="DUF1501 DOMAIN-CONTAINING PROTEIN"/>
    <property type="match status" value="1"/>
</dbReference>
<accession>A0AAU7CSL7</accession>
<organism evidence="1">
    <name type="scientific">Singulisphaera sp. Ch08</name>
    <dbReference type="NCBI Taxonomy" id="3120278"/>
    <lineage>
        <taxon>Bacteria</taxon>
        <taxon>Pseudomonadati</taxon>
        <taxon>Planctomycetota</taxon>
        <taxon>Planctomycetia</taxon>
        <taxon>Isosphaerales</taxon>
        <taxon>Isosphaeraceae</taxon>
        <taxon>Singulisphaera</taxon>
    </lineage>
</organism>
<evidence type="ECO:0000313" key="1">
    <source>
        <dbReference type="EMBL" id="XBH08070.1"/>
    </source>
</evidence>
<name>A0AAU7CSL7_9BACT</name>
<dbReference type="RefSeq" id="WP_406700908.1">
    <property type="nucleotide sequence ID" value="NZ_CP155447.1"/>
</dbReference>
<dbReference type="PROSITE" id="PS51257">
    <property type="entry name" value="PROKAR_LIPOPROTEIN"/>
    <property type="match status" value="1"/>
</dbReference>
<dbReference type="PROSITE" id="PS51318">
    <property type="entry name" value="TAT"/>
    <property type="match status" value="1"/>
</dbReference>
<dbReference type="AlphaFoldDB" id="A0AAU7CSL7"/>
<dbReference type="InterPro" id="IPR010869">
    <property type="entry name" value="DUF1501"/>
</dbReference>
<proteinExistence type="predicted"/>
<protein>
    <submittedName>
        <fullName evidence="1">DUF1501 domain-containing protein</fullName>
    </submittedName>
</protein>
<dbReference type="EMBL" id="CP155447">
    <property type="protein sequence ID" value="XBH08070.1"/>
    <property type="molecule type" value="Genomic_DNA"/>
</dbReference>
<gene>
    <name evidence="1" type="ORF">V5E97_19140</name>
</gene>
<dbReference type="PANTHER" id="PTHR43737">
    <property type="entry name" value="BLL7424 PROTEIN"/>
    <property type="match status" value="1"/>
</dbReference>
<dbReference type="Pfam" id="PF07394">
    <property type="entry name" value="DUF1501"/>
    <property type="match status" value="1"/>
</dbReference>
<dbReference type="InterPro" id="IPR006311">
    <property type="entry name" value="TAT_signal"/>
</dbReference>